<protein>
    <recommendedName>
        <fullName evidence="4">F-box domain-containing protein</fullName>
    </recommendedName>
</protein>
<proteinExistence type="predicted"/>
<sequence>MPAPSTSTSTSTSTPTVATAEPPSATASSHLLLPGDPSLTAIDLDHLAGGSSPTHHHLSASLREKLSGFSMPSMPTMSMSMSGLTLGMSEAENVGAIGKWEPARDLSPSVQNGEKRRSFTPSPSRSPGPVGMSRTSAASSPVEDTYTPSLSTSPSNWTSTPISTSNGLDGSGILLDHSAYPHVMESILHFAPRSVLIALRRTCRRYHDMVDDLFCSDVRITARHGVQSEYYGDIPALGHQLPAGDQRSGSRFPGAAALKDDNYRKTLKRAKRVAILDQPDIPARDLQALSSLLQHVQVATISGAYGLRRGAGCYPAARHHVYFLVPDTLAHSEIIAEPAPPVLPKDLRWLQLVFFCTMSPLGRLEIPVPVFPPGVAVVRLRFKLKHHVRKGQPAETRQASTPPWGFLRPLVARIAETAPLGITYFVDGVNCLSPASLSLPDRWAGHLDRHLREEIDTLMILAGLEDDERERALENVKLRNPRESEYHRVIEGGKV</sequence>
<feature type="region of interest" description="Disordered" evidence="1">
    <location>
        <begin position="1"/>
        <end position="32"/>
    </location>
</feature>
<dbReference type="RefSeq" id="XP_028474033.1">
    <property type="nucleotide sequence ID" value="XM_028617570.1"/>
</dbReference>
<feature type="compositionally biased region" description="Polar residues" evidence="1">
    <location>
        <begin position="146"/>
        <end position="163"/>
    </location>
</feature>
<dbReference type="GeneID" id="39586352"/>
<evidence type="ECO:0000313" key="3">
    <source>
        <dbReference type="Proteomes" id="UP000279236"/>
    </source>
</evidence>
<dbReference type="AlphaFoldDB" id="A0A427XJ60"/>
<feature type="region of interest" description="Disordered" evidence="1">
    <location>
        <begin position="100"/>
        <end position="163"/>
    </location>
</feature>
<accession>A0A427XJ60</accession>
<gene>
    <name evidence="2" type="ORF">EHS24_001809</name>
</gene>
<evidence type="ECO:0000256" key="1">
    <source>
        <dbReference type="SAM" id="MobiDB-lite"/>
    </source>
</evidence>
<name>A0A427XJ60_9TREE</name>
<comment type="caution">
    <text evidence="2">The sequence shown here is derived from an EMBL/GenBank/DDBJ whole genome shotgun (WGS) entry which is preliminary data.</text>
</comment>
<dbReference type="OrthoDB" id="629492at2759"/>
<feature type="compositionally biased region" description="Low complexity" evidence="1">
    <location>
        <begin position="119"/>
        <end position="129"/>
    </location>
</feature>
<evidence type="ECO:0008006" key="4">
    <source>
        <dbReference type="Google" id="ProtNLM"/>
    </source>
</evidence>
<keyword evidence="3" id="KW-1185">Reference proteome</keyword>
<reference evidence="2 3" key="1">
    <citation type="submission" date="2018-11" db="EMBL/GenBank/DDBJ databases">
        <title>Genome sequence of Apiotrichum porosum DSM 27194.</title>
        <authorList>
            <person name="Aliyu H."/>
            <person name="Gorte O."/>
            <person name="Ochsenreither K."/>
        </authorList>
    </citation>
    <scope>NUCLEOTIDE SEQUENCE [LARGE SCALE GENOMIC DNA]</scope>
    <source>
        <strain evidence="2 3">DSM 27194</strain>
    </source>
</reference>
<dbReference type="EMBL" id="RSCE01000011">
    <property type="protein sequence ID" value="RSH78886.1"/>
    <property type="molecule type" value="Genomic_DNA"/>
</dbReference>
<dbReference type="Proteomes" id="UP000279236">
    <property type="component" value="Unassembled WGS sequence"/>
</dbReference>
<organism evidence="2 3">
    <name type="scientific">Apiotrichum porosum</name>
    <dbReference type="NCBI Taxonomy" id="105984"/>
    <lineage>
        <taxon>Eukaryota</taxon>
        <taxon>Fungi</taxon>
        <taxon>Dikarya</taxon>
        <taxon>Basidiomycota</taxon>
        <taxon>Agaricomycotina</taxon>
        <taxon>Tremellomycetes</taxon>
        <taxon>Trichosporonales</taxon>
        <taxon>Trichosporonaceae</taxon>
        <taxon>Apiotrichum</taxon>
    </lineage>
</organism>
<feature type="compositionally biased region" description="Low complexity" evidence="1">
    <location>
        <begin position="1"/>
        <end position="29"/>
    </location>
</feature>
<evidence type="ECO:0000313" key="2">
    <source>
        <dbReference type="EMBL" id="RSH78886.1"/>
    </source>
</evidence>